<dbReference type="SMART" id="SM00490">
    <property type="entry name" value="HELICc"/>
    <property type="match status" value="1"/>
</dbReference>
<dbReference type="EC" id="5.6.2.4" evidence="12"/>
<evidence type="ECO:0000256" key="10">
    <source>
        <dbReference type="ARBA" id="ARBA00023235"/>
    </source>
</evidence>
<dbReference type="InterPro" id="IPR040498">
    <property type="entry name" value="PriA_CRR"/>
</dbReference>
<dbReference type="Gene3D" id="3.40.50.300">
    <property type="entry name" value="P-loop containing nucleotide triphosphate hydrolases"/>
    <property type="match status" value="2"/>
</dbReference>
<organism evidence="15 16">
    <name type="scientific">Melittangium boletus DSM 14713</name>
    <dbReference type="NCBI Taxonomy" id="1294270"/>
    <lineage>
        <taxon>Bacteria</taxon>
        <taxon>Pseudomonadati</taxon>
        <taxon>Myxococcota</taxon>
        <taxon>Myxococcia</taxon>
        <taxon>Myxococcales</taxon>
        <taxon>Cystobacterineae</taxon>
        <taxon>Archangiaceae</taxon>
        <taxon>Melittangium</taxon>
    </lineage>
</organism>
<dbReference type="Proteomes" id="UP000217289">
    <property type="component" value="Chromosome"/>
</dbReference>
<keyword evidence="3 12" id="KW-0479">Metal-binding</keyword>
<dbReference type="RefSeq" id="WP_095979828.1">
    <property type="nucleotide sequence ID" value="NZ_CP022163.1"/>
</dbReference>
<comment type="catalytic activity">
    <reaction evidence="11 12">
        <text>ATP + H2O = ADP + phosphate + H(+)</text>
        <dbReference type="Rhea" id="RHEA:13065"/>
        <dbReference type="ChEBI" id="CHEBI:15377"/>
        <dbReference type="ChEBI" id="CHEBI:15378"/>
        <dbReference type="ChEBI" id="CHEBI:30616"/>
        <dbReference type="ChEBI" id="CHEBI:43474"/>
        <dbReference type="ChEBI" id="CHEBI:456216"/>
        <dbReference type="EC" id="5.6.2.4"/>
    </reaction>
</comment>
<keyword evidence="8 12" id="KW-0067">ATP-binding</keyword>
<gene>
    <name evidence="12" type="primary">priA</name>
    <name evidence="15" type="ORF">MEBOL_004974</name>
</gene>
<evidence type="ECO:0000259" key="14">
    <source>
        <dbReference type="PROSITE" id="PS51194"/>
    </source>
</evidence>
<dbReference type="GO" id="GO:0008270">
    <property type="term" value="F:zinc ion binding"/>
    <property type="evidence" value="ECO:0007669"/>
    <property type="project" value="UniProtKB-UniRule"/>
</dbReference>
<dbReference type="Pfam" id="PF00270">
    <property type="entry name" value="DEAD"/>
    <property type="match status" value="1"/>
</dbReference>
<dbReference type="Pfam" id="PF18319">
    <property type="entry name" value="Zn_ribbon_PriA"/>
    <property type="match status" value="1"/>
</dbReference>
<evidence type="ECO:0000256" key="1">
    <source>
        <dbReference type="ARBA" id="ARBA00022515"/>
    </source>
</evidence>
<proteinExistence type="inferred from homology"/>
<dbReference type="CDD" id="cd18804">
    <property type="entry name" value="SF2_C_priA"/>
    <property type="match status" value="1"/>
</dbReference>
<dbReference type="GO" id="GO:0003677">
    <property type="term" value="F:DNA binding"/>
    <property type="evidence" value="ECO:0007669"/>
    <property type="project" value="UniProtKB-UniRule"/>
</dbReference>
<dbReference type="GO" id="GO:1990077">
    <property type="term" value="C:primosome complex"/>
    <property type="evidence" value="ECO:0007669"/>
    <property type="project" value="UniProtKB-UniRule"/>
</dbReference>
<dbReference type="FunFam" id="3.40.50.300:FF:000489">
    <property type="entry name" value="Primosome assembly protein PriA"/>
    <property type="match status" value="1"/>
</dbReference>
<dbReference type="GO" id="GO:0006269">
    <property type="term" value="P:DNA replication, synthesis of primer"/>
    <property type="evidence" value="ECO:0007669"/>
    <property type="project" value="UniProtKB-KW"/>
</dbReference>
<name>A0A250IK01_9BACT</name>
<dbReference type="OrthoDB" id="9759544at2"/>
<comment type="similarity">
    <text evidence="12">Belongs to the helicase family. PriA subfamily.</text>
</comment>
<keyword evidence="1 12" id="KW-0639">Primosome</keyword>
<dbReference type="PROSITE" id="PS51192">
    <property type="entry name" value="HELICASE_ATP_BIND_1"/>
    <property type="match status" value="1"/>
</dbReference>
<dbReference type="NCBIfam" id="TIGR00595">
    <property type="entry name" value="priA"/>
    <property type="match status" value="1"/>
</dbReference>
<dbReference type="CDD" id="cd17929">
    <property type="entry name" value="DEXHc_priA"/>
    <property type="match status" value="1"/>
</dbReference>
<keyword evidence="10 12" id="KW-0413">Isomerase</keyword>
<dbReference type="GO" id="GO:0016887">
    <property type="term" value="F:ATP hydrolysis activity"/>
    <property type="evidence" value="ECO:0007669"/>
    <property type="project" value="RHEA"/>
</dbReference>
<evidence type="ECO:0000259" key="13">
    <source>
        <dbReference type="PROSITE" id="PS51192"/>
    </source>
</evidence>
<evidence type="ECO:0000256" key="4">
    <source>
        <dbReference type="ARBA" id="ARBA00022741"/>
    </source>
</evidence>
<dbReference type="InterPro" id="IPR027417">
    <property type="entry name" value="P-loop_NTPase"/>
</dbReference>
<dbReference type="InterPro" id="IPR014001">
    <property type="entry name" value="Helicase_ATP-bd"/>
</dbReference>
<evidence type="ECO:0000256" key="7">
    <source>
        <dbReference type="ARBA" id="ARBA00022833"/>
    </source>
</evidence>
<dbReference type="Gene3D" id="3.40.1440.60">
    <property type="entry name" value="PriA, 3(prime) DNA-binding domain"/>
    <property type="match status" value="1"/>
</dbReference>
<dbReference type="SUPFAM" id="SSF52540">
    <property type="entry name" value="P-loop containing nucleoside triphosphate hydrolases"/>
    <property type="match status" value="2"/>
</dbReference>
<keyword evidence="2 12" id="KW-0235">DNA replication</keyword>
<keyword evidence="6 12" id="KW-0347">Helicase</keyword>
<protein>
    <recommendedName>
        <fullName evidence="12">Replication restart protein PriA</fullName>
    </recommendedName>
    <alternativeName>
        <fullName evidence="12">ATP-dependent DNA helicase PriA</fullName>
        <ecNumber evidence="12">5.6.2.4</ecNumber>
    </alternativeName>
    <alternativeName>
        <fullName evidence="12">DNA 3'-5' helicase PriA</fullName>
    </alternativeName>
</protein>
<comment type="cofactor">
    <cofactor evidence="12">
        <name>Zn(2+)</name>
        <dbReference type="ChEBI" id="CHEBI:29105"/>
    </cofactor>
    <text evidence="12">Binds 2 zinc ions per subunit.</text>
</comment>
<dbReference type="HAMAP" id="MF_00983">
    <property type="entry name" value="PriA"/>
    <property type="match status" value="1"/>
</dbReference>
<dbReference type="InterPro" id="IPR041222">
    <property type="entry name" value="PriA_3primeBD"/>
</dbReference>
<dbReference type="SMART" id="SM00487">
    <property type="entry name" value="DEXDc"/>
    <property type="match status" value="1"/>
</dbReference>
<feature type="domain" description="Helicase C-terminal" evidence="14">
    <location>
        <begin position="487"/>
        <end position="653"/>
    </location>
</feature>
<evidence type="ECO:0000256" key="3">
    <source>
        <dbReference type="ARBA" id="ARBA00022723"/>
    </source>
</evidence>
<sequence length="747" mass="81201">MNPSSLASVAVGRPVRGEFTYVVPEALSGRLTPGQRILVPFGRSMTLGFFLGPAVPPADGSSVKLKPILKVLEDSPSLPADLIALLRFAAEHYRYPLGEVIRSALPPGLSTAQDEKEAKPDVQEFAVALVTEAPEALRRAPAQSAALAYLLAVGGRAPLEEVAHAIPGARETLKKLAARGLVRLEEVVLAPGVREGLGQNRPERLTPEQGAAVEVLHTAVDAGGFQPFLLHGVTGSGKTEVYLRAVERALERGRGSLVLVPEIALTPQLVGRFRSRFGGDVAVLHSALKDRERLFHWQALRKGTVRIAVGVRSAVFAPVADLGLIVVDEEHDPSFKQEDKLRYQARDLAVVRGKQAGAVVVLGSATPSLETLENTRKGRYQKLELKRRVDDRPMPTLQCVDLRQERPKDPLVMQEAPILSPPLLDAMAETIGRGQQVILFLNRRGHSTFLLCEVCGASVKCGDCDVCLTYHRSQNRVVCHYCGEAHSVPEHCRECTGPLLKMGVGTERVEAEVAERVPQARVARLDRDSATSAERLTELLASFARREIDVLVGTQMVAKGHDFPGVTLVCVVMADTSLAIPDFRASERTFHLLTQVAGRAGRGKDPGRVLVQTYNPDAEPVRRMLVHDFDGFAEGELARRKALSWPPYTRMAAVRLEGESPEQTASVARFLGDYLGRHMPPSSWGVRLLGPALAPISRIRGKTRWQLLLKAPTHAALAPLLARLEAKLVDVPSAVRVTIDVDPAAML</sequence>
<dbReference type="AlphaFoldDB" id="A0A250IK01"/>
<dbReference type="InterPro" id="IPR041236">
    <property type="entry name" value="PriA_C"/>
</dbReference>
<dbReference type="InterPro" id="IPR011545">
    <property type="entry name" value="DEAD/DEAH_box_helicase_dom"/>
</dbReference>
<keyword evidence="9 12" id="KW-0238">DNA-binding</keyword>
<evidence type="ECO:0000313" key="16">
    <source>
        <dbReference type="Proteomes" id="UP000217289"/>
    </source>
</evidence>
<comment type="catalytic activity">
    <reaction evidence="12">
        <text>Couples ATP hydrolysis with the unwinding of duplex DNA by translocating in the 3'-5' direction.</text>
        <dbReference type="EC" id="5.6.2.4"/>
    </reaction>
</comment>
<evidence type="ECO:0000256" key="11">
    <source>
        <dbReference type="ARBA" id="ARBA00048988"/>
    </source>
</evidence>
<comment type="function">
    <text evidence="12">Initiates the restart of stalled replication forks, which reloads the replicative helicase on sites other than the origin of replication. Recognizes and binds to abandoned replication forks and remodels them to uncover a helicase loading site. Promotes assembly of the primosome at these replication forks.</text>
</comment>
<keyword evidence="16" id="KW-1185">Reference proteome</keyword>
<dbReference type="KEGG" id="mbd:MEBOL_004974"/>
<dbReference type="PROSITE" id="PS51194">
    <property type="entry name" value="HELICASE_CTER"/>
    <property type="match status" value="1"/>
</dbReference>
<keyword evidence="4 12" id="KW-0547">Nucleotide-binding</keyword>
<feature type="binding site" evidence="12">
    <location>
        <position position="492"/>
    </location>
    <ligand>
        <name>Zn(2+)</name>
        <dbReference type="ChEBI" id="CHEBI:29105"/>
        <label>1</label>
    </ligand>
</feature>
<accession>A0A250IK01</accession>
<keyword evidence="7 12" id="KW-0862">Zinc</keyword>
<feature type="binding site" evidence="12">
    <location>
        <position position="479"/>
    </location>
    <ligand>
        <name>Zn(2+)</name>
        <dbReference type="ChEBI" id="CHEBI:29105"/>
        <label>2</label>
    </ligand>
</feature>
<dbReference type="Pfam" id="PF17764">
    <property type="entry name" value="PriA_3primeBD"/>
    <property type="match status" value="1"/>
</dbReference>
<evidence type="ECO:0000256" key="5">
    <source>
        <dbReference type="ARBA" id="ARBA00022801"/>
    </source>
</evidence>
<feature type="binding site" evidence="12">
    <location>
        <position position="464"/>
    </location>
    <ligand>
        <name>Zn(2+)</name>
        <dbReference type="ChEBI" id="CHEBI:29105"/>
        <label>2</label>
    </ligand>
</feature>
<evidence type="ECO:0000313" key="15">
    <source>
        <dbReference type="EMBL" id="ATB31511.1"/>
    </source>
</evidence>
<evidence type="ECO:0000256" key="9">
    <source>
        <dbReference type="ARBA" id="ARBA00023125"/>
    </source>
</evidence>
<dbReference type="InterPro" id="IPR001650">
    <property type="entry name" value="Helicase_C-like"/>
</dbReference>
<feature type="binding site" evidence="12">
    <location>
        <position position="495"/>
    </location>
    <ligand>
        <name>Zn(2+)</name>
        <dbReference type="ChEBI" id="CHEBI:29105"/>
        <label>1</label>
    </ligand>
</feature>
<dbReference type="PANTHER" id="PTHR30580">
    <property type="entry name" value="PRIMOSOMAL PROTEIN N"/>
    <property type="match status" value="1"/>
</dbReference>
<evidence type="ECO:0000256" key="8">
    <source>
        <dbReference type="ARBA" id="ARBA00022840"/>
    </source>
</evidence>
<dbReference type="PANTHER" id="PTHR30580:SF0">
    <property type="entry name" value="PRIMOSOMAL PROTEIN N"/>
    <property type="match status" value="1"/>
</dbReference>
<keyword evidence="5 12" id="KW-0378">Hydrolase</keyword>
<dbReference type="InterPro" id="IPR005259">
    <property type="entry name" value="PriA"/>
</dbReference>
<comment type="subunit">
    <text evidence="12">Component of the replication restart primosome.</text>
</comment>
<dbReference type="GO" id="GO:0006302">
    <property type="term" value="P:double-strand break repair"/>
    <property type="evidence" value="ECO:0007669"/>
    <property type="project" value="InterPro"/>
</dbReference>
<feature type="domain" description="Helicase ATP-binding" evidence="13">
    <location>
        <begin position="219"/>
        <end position="385"/>
    </location>
</feature>
<evidence type="ECO:0000256" key="2">
    <source>
        <dbReference type="ARBA" id="ARBA00022705"/>
    </source>
</evidence>
<evidence type="ECO:0000256" key="12">
    <source>
        <dbReference type="HAMAP-Rule" id="MF_00983"/>
    </source>
</evidence>
<reference evidence="15 16" key="1">
    <citation type="submission" date="2017-06" db="EMBL/GenBank/DDBJ databases">
        <authorList>
            <person name="Kim H.J."/>
            <person name="Triplett B.A."/>
        </authorList>
    </citation>
    <scope>NUCLEOTIDE SEQUENCE [LARGE SCALE GENOMIC DNA]</scope>
    <source>
        <strain evidence="15 16">DSM 14713</strain>
    </source>
</reference>
<feature type="binding site" evidence="12">
    <location>
        <position position="482"/>
    </location>
    <ligand>
        <name>Zn(2+)</name>
        <dbReference type="ChEBI" id="CHEBI:29105"/>
        <label>2</label>
    </ligand>
</feature>
<dbReference type="Pfam" id="PF00271">
    <property type="entry name" value="Helicase_C"/>
    <property type="match status" value="1"/>
</dbReference>
<dbReference type="Pfam" id="PF18074">
    <property type="entry name" value="PriA_C"/>
    <property type="match status" value="1"/>
</dbReference>
<dbReference type="GO" id="GO:0005524">
    <property type="term" value="F:ATP binding"/>
    <property type="evidence" value="ECO:0007669"/>
    <property type="project" value="UniProtKB-UniRule"/>
</dbReference>
<dbReference type="GO" id="GO:0006270">
    <property type="term" value="P:DNA replication initiation"/>
    <property type="evidence" value="ECO:0007669"/>
    <property type="project" value="TreeGrafter"/>
</dbReference>
<evidence type="ECO:0000256" key="6">
    <source>
        <dbReference type="ARBA" id="ARBA00022806"/>
    </source>
</evidence>
<feature type="binding site" evidence="12">
    <location>
        <position position="461"/>
    </location>
    <ligand>
        <name>Zn(2+)</name>
        <dbReference type="ChEBI" id="CHEBI:29105"/>
        <label>2</label>
    </ligand>
</feature>
<feature type="binding site" evidence="12">
    <location>
        <position position="455"/>
    </location>
    <ligand>
        <name>Zn(2+)</name>
        <dbReference type="ChEBI" id="CHEBI:29105"/>
        <label>1</label>
    </ligand>
</feature>
<feature type="binding site" evidence="12">
    <location>
        <position position="452"/>
    </location>
    <ligand>
        <name>Zn(2+)</name>
        <dbReference type="ChEBI" id="CHEBI:29105"/>
        <label>1</label>
    </ligand>
</feature>
<dbReference type="GO" id="GO:0006310">
    <property type="term" value="P:DNA recombination"/>
    <property type="evidence" value="ECO:0007669"/>
    <property type="project" value="InterPro"/>
</dbReference>
<dbReference type="GO" id="GO:0043138">
    <property type="term" value="F:3'-5' DNA helicase activity"/>
    <property type="evidence" value="ECO:0007669"/>
    <property type="project" value="UniProtKB-EC"/>
</dbReference>
<dbReference type="InterPro" id="IPR042115">
    <property type="entry name" value="PriA_3primeBD_sf"/>
</dbReference>
<dbReference type="EMBL" id="CP022163">
    <property type="protein sequence ID" value="ATB31511.1"/>
    <property type="molecule type" value="Genomic_DNA"/>
</dbReference>